<dbReference type="GO" id="GO:0005525">
    <property type="term" value="F:GTP binding"/>
    <property type="evidence" value="ECO:0007669"/>
    <property type="project" value="UniProtKB-UniRule"/>
</dbReference>
<dbReference type="Gene3D" id="3.30.1330.20">
    <property type="entry name" value="Tubulin/FtsZ, C-terminal domain"/>
    <property type="match status" value="1"/>
</dbReference>
<evidence type="ECO:0000259" key="9">
    <source>
        <dbReference type="SMART" id="SM00865"/>
    </source>
</evidence>
<evidence type="ECO:0000256" key="4">
    <source>
        <dbReference type="HAMAP-Rule" id="MF_00909"/>
    </source>
</evidence>
<keyword evidence="4 6" id="KW-0131">Cell cycle</keyword>
<feature type="binding site" evidence="4">
    <location>
        <begin position="161"/>
        <end position="163"/>
    </location>
    <ligand>
        <name>GTP</name>
        <dbReference type="ChEBI" id="CHEBI:37565"/>
    </ligand>
</feature>
<dbReference type="PANTHER" id="PTHR30314:SF3">
    <property type="entry name" value="MITOCHONDRIAL DIVISION PROTEIN FSZA"/>
    <property type="match status" value="1"/>
</dbReference>
<organism evidence="10 11">
    <name type="scientific">Marinospirillum celere</name>
    <dbReference type="NCBI Taxonomy" id="1122252"/>
    <lineage>
        <taxon>Bacteria</taxon>
        <taxon>Pseudomonadati</taxon>
        <taxon>Pseudomonadota</taxon>
        <taxon>Gammaproteobacteria</taxon>
        <taxon>Oceanospirillales</taxon>
        <taxon>Oceanospirillaceae</taxon>
        <taxon>Marinospirillum</taxon>
    </lineage>
</organism>
<keyword evidence="11" id="KW-1185">Reference proteome</keyword>
<dbReference type="Pfam" id="PF00091">
    <property type="entry name" value="Tubulin"/>
    <property type="match status" value="1"/>
</dbReference>
<dbReference type="SUPFAM" id="SSF52490">
    <property type="entry name" value="Tubulin nucleotide-binding domain-like"/>
    <property type="match status" value="1"/>
</dbReference>
<dbReference type="InterPro" id="IPR018316">
    <property type="entry name" value="Tubulin/FtsZ_2-layer-sand-dom"/>
</dbReference>
<gene>
    <name evidence="4" type="primary">ftsZ</name>
    <name evidence="10" type="ORF">SAMN05660443_1305</name>
</gene>
<dbReference type="GO" id="GO:0000917">
    <property type="term" value="P:division septum assembly"/>
    <property type="evidence" value="ECO:0007669"/>
    <property type="project" value="UniProtKB-KW"/>
</dbReference>
<dbReference type="InterPro" id="IPR045061">
    <property type="entry name" value="FtsZ/CetZ"/>
</dbReference>
<evidence type="ECO:0000313" key="10">
    <source>
        <dbReference type="EMBL" id="SFC04678.1"/>
    </source>
</evidence>
<dbReference type="STRING" id="1122252.SAMN05660443_1305"/>
<keyword evidence="3 4" id="KW-0342">GTP-binding</keyword>
<feature type="compositionally biased region" description="Polar residues" evidence="7">
    <location>
        <begin position="408"/>
        <end position="421"/>
    </location>
</feature>
<feature type="domain" description="Tubulin/FtsZ 2-layer sandwich" evidence="9">
    <location>
        <begin position="260"/>
        <end position="378"/>
    </location>
</feature>
<dbReference type="Gene3D" id="3.40.50.1440">
    <property type="entry name" value="Tubulin/FtsZ, GTPase domain"/>
    <property type="match status" value="1"/>
</dbReference>
<evidence type="ECO:0000313" key="11">
    <source>
        <dbReference type="Proteomes" id="UP000199058"/>
    </source>
</evidence>
<keyword evidence="2 4" id="KW-0547">Nucleotide-binding</keyword>
<dbReference type="OrthoDB" id="9813375at2"/>
<evidence type="ECO:0000256" key="2">
    <source>
        <dbReference type="ARBA" id="ARBA00022741"/>
    </source>
</evidence>
<dbReference type="PANTHER" id="PTHR30314">
    <property type="entry name" value="CELL DIVISION PROTEIN FTSZ-RELATED"/>
    <property type="match status" value="1"/>
</dbReference>
<feature type="domain" description="Tubulin/FtsZ GTPase" evidence="8">
    <location>
        <begin position="15"/>
        <end position="258"/>
    </location>
</feature>
<comment type="subcellular location">
    <subcellularLocation>
        <location evidence="4">Cytoplasm</location>
    </subcellularLocation>
    <text evidence="4">Assembles at midcell at the inner surface of the cytoplasmic membrane.</text>
</comment>
<dbReference type="GO" id="GO:0003924">
    <property type="term" value="F:GTPase activity"/>
    <property type="evidence" value="ECO:0007669"/>
    <property type="project" value="UniProtKB-UniRule"/>
</dbReference>
<evidence type="ECO:0000259" key="8">
    <source>
        <dbReference type="SMART" id="SM00864"/>
    </source>
</evidence>
<dbReference type="SMART" id="SM00865">
    <property type="entry name" value="Tubulin_C"/>
    <property type="match status" value="1"/>
</dbReference>
<feature type="region of interest" description="Disordered" evidence="7">
    <location>
        <begin position="401"/>
        <end position="433"/>
    </location>
</feature>
<dbReference type="NCBIfam" id="TIGR00065">
    <property type="entry name" value="ftsZ"/>
    <property type="match status" value="1"/>
</dbReference>
<keyword evidence="4 6" id="KW-0132">Cell division</keyword>
<protein>
    <recommendedName>
        <fullName evidence="4 5">Cell division protein FtsZ</fullName>
    </recommendedName>
</protein>
<dbReference type="PROSITE" id="PS01135">
    <property type="entry name" value="FTSZ_2"/>
    <property type="match status" value="1"/>
</dbReference>
<dbReference type="GO" id="GO:0051258">
    <property type="term" value="P:protein polymerization"/>
    <property type="evidence" value="ECO:0007669"/>
    <property type="project" value="UniProtKB-UniRule"/>
</dbReference>
<keyword evidence="4" id="KW-0963">Cytoplasm</keyword>
<comment type="subunit">
    <text evidence="4">Homodimer. Polymerizes to form a dynamic ring structure in a strictly GTP-dependent manner. Interacts directly with several other division proteins.</text>
</comment>
<proteinExistence type="inferred from homology"/>
<feature type="binding site" evidence="4">
    <location>
        <position position="192"/>
    </location>
    <ligand>
        <name>GTP</name>
        <dbReference type="ChEBI" id="CHEBI:37565"/>
    </ligand>
</feature>
<dbReference type="SMART" id="SM00864">
    <property type="entry name" value="Tubulin"/>
    <property type="match status" value="1"/>
</dbReference>
<accession>A0A1I1G4C6</accession>
<evidence type="ECO:0000256" key="3">
    <source>
        <dbReference type="ARBA" id="ARBA00023134"/>
    </source>
</evidence>
<dbReference type="InterPro" id="IPR008280">
    <property type="entry name" value="Tub_FtsZ_C"/>
</dbReference>
<dbReference type="CDD" id="cd02201">
    <property type="entry name" value="FtsZ_type1"/>
    <property type="match status" value="1"/>
</dbReference>
<dbReference type="AlphaFoldDB" id="A0A1I1G4C6"/>
<dbReference type="RefSeq" id="WP_091960905.1">
    <property type="nucleotide sequence ID" value="NZ_FOLH01000002.1"/>
</dbReference>
<dbReference type="InterPro" id="IPR037103">
    <property type="entry name" value="Tubulin/FtsZ-like_C"/>
</dbReference>
<dbReference type="InterPro" id="IPR020805">
    <property type="entry name" value="Cell_div_FtsZ_CS"/>
</dbReference>
<dbReference type="PRINTS" id="PR00423">
    <property type="entry name" value="CELLDVISFTSZ"/>
</dbReference>
<feature type="binding site" evidence="4">
    <location>
        <begin position="23"/>
        <end position="27"/>
    </location>
    <ligand>
        <name>GTP</name>
        <dbReference type="ChEBI" id="CHEBI:37565"/>
    </ligand>
</feature>
<evidence type="ECO:0000256" key="6">
    <source>
        <dbReference type="RuleBase" id="RU000631"/>
    </source>
</evidence>
<dbReference type="Proteomes" id="UP000199058">
    <property type="component" value="Unassembled WGS sequence"/>
</dbReference>
<dbReference type="InterPro" id="IPR036525">
    <property type="entry name" value="Tubulin/FtsZ_GTPase_sf"/>
</dbReference>
<reference evidence="10 11" key="1">
    <citation type="submission" date="2016-10" db="EMBL/GenBank/DDBJ databases">
        <authorList>
            <person name="de Groot N.N."/>
        </authorList>
    </citation>
    <scope>NUCLEOTIDE SEQUENCE [LARGE SCALE GENOMIC DNA]</scope>
    <source>
        <strain evidence="10 11">DSM 18438</strain>
    </source>
</reference>
<dbReference type="InterPro" id="IPR003008">
    <property type="entry name" value="Tubulin_FtsZ_GTPase"/>
</dbReference>
<evidence type="ECO:0000256" key="5">
    <source>
        <dbReference type="NCBIfam" id="TIGR00065"/>
    </source>
</evidence>
<evidence type="ECO:0000256" key="7">
    <source>
        <dbReference type="SAM" id="MobiDB-lite"/>
    </source>
</evidence>
<dbReference type="GO" id="GO:0043093">
    <property type="term" value="P:FtsZ-dependent cytokinesis"/>
    <property type="evidence" value="ECO:0007669"/>
    <property type="project" value="UniProtKB-UniRule"/>
</dbReference>
<sequence length="433" mass="45510">MAFEIVENTPSSLAVIKVIGVGGGGGNAVAHMVANQIRDVEFICANTDAQALKNLDSQVNGILRKQKAVESARQNSQSQLSDTVLEMSKLQLNEEEMQDDESLVNNTPIIKIQLGGDITKGLGAGANPEIGRQSALEDREVIADILQGADMVFITAGMGGGTGTGAAPVVAEVASELGILSVAVVTKPFNNEGPKRMRLAEEGIAELTQHVDSLVVIPNQRLREVLPKGITLKGAFGKANDVLLGAVKGIADVITHPGEINVDFADVRTVMSEMGTAMMGAGVASGENRHLQAAEQAIRSPLLEDIDLKGAKGILVNVTANVDLGLDEYDEILALMYEHADEDATIIVGNTVDPNLDDELRVTVIATGLESKKKVAAKNEAEAGTRKRSSLSEAAIAGGAQVARQANVRPQASPSGDQTSMLDIPTFLRKQAD</sequence>
<name>A0A1I1G4C6_9GAMM</name>
<comment type="similarity">
    <text evidence="1 4 6">Belongs to the FtsZ family.</text>
</comment>
<evidence type="ECO:0000256" key="1">
    <source>
        <dbReference type="ARBA" id="ARBA00009690"/>
    </source>
</evidence>
<dbReference type="HAMAP" id="MF_00909">
    <property type="entry name" value="FtsZ"/>
    <property type="match status" value="1"/>
</dbReference>
<keyword evidence="4 6" id="KW-0717">Septation</keyword>
<dbReference type="SUPFAM" id="SSF55307">
    <property type="entry name" value="Tubulin C-terminal domain-like"/>
    <property type="match status" value="1"/>
</dbReference>
<feature type="binding site" evidence="4">
    <location>
        <position position="196"/>
    </location>
    <ligand>
        <name>GTP</name>
        <dbReference type="ChEBI" id="CHEBI:37565"/>
    </ligand>
</feature>
<dbReference type="GO" id="GO:0032153">
    <property type="term" value="C:cell division site"/>
    <property type="evidence" value="ECO:0007669"/>
    <property type="project" value="UniProtKB-UniRule"/>
</dbReference>
<comment type="function">
    <text evidence="4 6">Essential cell division protein that forms a contractile ring structure (Z ring) at the future cell division site. The regulation of the ring assembly controls the timing and the location of cell division. One of the functions of the FtsZ ring is to recruit other cell division proteins to the septum to produce a new cell wall between the dividing cells. Binds GTP and shows GTPase activity.</text>
</comment>
<dbReference type="InterPro" id="IPR000158">
    <property type="entry name" value="Cell_div_FtsZ"/>
</dbReference>
<dbReference type="Pfam" id="PF12327">
    <property type="entry name" value="FtsZ_C"/>
    <property type="match status" value="1"/>
</dbReference>
<dbReference type="InterPro" id="IPR024757">
    <property type="entry name" value="FtsZ_C"/>
</dbReference>
<dbReference type="EMBL" id="FOLH01000002">
    <property type="protein sequence ID" value="SFC04678.1"/>
    <property type="molecule type" value="Genomic_DNA"/>
</dbReference>
<dbReference type="GO" id="GO:0005737">
    <property type="term" value="C:cytoplasm"/>
    <property type="evidence" value="ECO:0007669"/>
    <property type="project" value="UniProtKB-SubCell"/>
</dbReference>
<feature type="binding site" evidence="4">
    <location>
        <position position="240"/>
    </location>
    <ligand>
        <name>GTP</name>
        <dbReference type="ChEBI" id="CHEBI:37565"/>
    </ligand>
</feature>